<gene>
    <name evidence="1" type="ORF">LX15_003425</name>
</gene>
<dbReference type="InterPro" id="IPR007362">
    <property type="entry name" value="DUF429"/>
</dbReference>
<protein>
    <submittedName>
        <fullName evidence="1">Nuclease (RNAse H fold)</fullName>
    </submittedName>
</protein>
<sequence length="240" mass="25818">MSQRDGDPEGGHGPDDVVGGVDGARGGWVLAVVLGPERVLWHLAGDAGEVLAHARSCAVLGVDIPMGLPERGRRSCDVEAARRLGSARSSVFPAPVRSVLDQRDHEAACRASRVVTGKAISLQTWNIIPRIREWDRRLLPTDQDRIVEVHPELSFRAMAPSTAFAAKRTARGVGQRLAALRPFVDSGVVLQDLPGGVALDDALDALAAAWSARRWRQGRAEALGEPDEVDGRGLRMRIVV</sequence>
<dbReference type="RefSeq" id="WP_253670603.1">
    <property type="nucleotide sequence ID" value="NZ_JAMTCP010000019.1"/>
</dbReference>
<comment type="caution">
    <text evidence="1">The sequence shown here is derived from an EMBL/GenBank/DDBJ whole genome shotgun (WGS) entry which is preliminary data.</text>
</comment>
<dbReference type="Pfam" id="PF04250">
    <property type="entry name" value="DUF429"/>
    <property type="match status" value="1"/>
</dbReference>
<proteinExistence type="predicted"/>
<dbReference type="Proteomes" id="UP001205311">
    <property type="component" value="Unassembled WGS sequence"/>
</dbReference>
<dbReference type="EMBL" id="JAMTCP010000019">
    <property type="protein sequence ID" value="MCP2259719.1"/>
    <property type="molecule type" value="Genomic_DNA"/>
</dbReference>
<evidence type="ECO:0000313" key="1">
    <source>
        <dbReference type="EMBL" id="MCP2259719.1"/>
    </source>
</evidence>
<reference evidence="1 2" key="1">
    <citation type="submission" date="2022-06" db="EMBL/GenBank/DDBJ databases">
        <title>Genomic Encyclopedia of Archaeal and Bacterial Type Strains, Phase II (KMG-II): from individual species to whole genera.</title>
        <authorList>
            <person name="Goeker M."/>
        </authorList>
    </citation>
    <scope>NUCLEOTIDE SEQUENCE [LARGE SCALE GENOMIC DNA]</scope>
    <source>
        <strain evidence="1 2">DSM 40477</strain>
    </source>
</reference>
<organism evidence="1 2">
    <name type="scientific">Streptoalloteichus tenebrarius (strain ATCC 17920 / DSM 40477 / JCM 4838 / CBS 697.72 / NBRC 16177 / NCIMB 11028 / NRRL B-12390 / A12253. 1 / ISP 5477)</name>
    <name type="common">Streptomyces tenebrarius</name>
    <dbReference type="NCBI Taxonomy" id="1933"/>
    <lineage>
        <taxon>Bacteria</taxon>
        <taxon>Bacillati</taxon>
        <taxon>Actinomycetota</taxon>
        <taxon>Actinomycetes</taxon>
        <taxon>Pseudonocardiales</taxon>
        <taxon>Pseudonocardiaceae</taxon>
        <taxon>Streptoalloteichus</taxon>
    </lineage>
</organism>
<accession>A0ABT1HW45</accession>
<evidence type="ECO:0000313" key="2">
    <source>
        <dbReference type="Proteomes" id="UP001205311"/>
    </source>
</evidence>
<keyword evidence="2" id="KW-1185">Reference proteome</keyword>
<name>A0ABT1HW45_STRSD</name>